<dbReference type="Pfam" id="PF19277">
    <property type="entry name" value="GPAT_C"/>
    <property type="match status" value="2"/>
</dbReference>
<evidence type="ECO:0000256" key="5">
    <source>
        <dbReference type="ARBA" id="ARBA00023315"/>
    </source>
</evidence>
<evidence type="ECO:0000256" key="3">
    <source>
        <dbReference type="ARBA" id="ARBA00022679"/>
    </source>
</evidence>
<dbReference type="PANTHER" id="PTHR12563:SF17">
    <property type="entry name" value="DIHYDROXYACETONE PHOSPHATE ACYLTRANSFERASE"/>
    <property type="match status" value="1"/>
</dbReference>
<dbReference type="InterPro" id="IPR045520">
    <property type="entry name" value="GPAT/DHAPAT_C"/>
</dbReference>
<dbReference type="PANTHER" id="PTHR12563">
    <property type="entry name" value="GLYCEROL-3-PHOSPHATE ACYLTRANSFERASE"/>
    <property type="match status" value="1"/>
</dbReference>
<keyword evidence="4" id="KW-0472">Membrane</keyword>
<dbReference type="AlphaFoldDB" id="A0A4Y6PRR4"/>
<keyword evidence="9" id="KW-1185">Reference proteome</keyword>
<dbReference type="SMART" id="SM00563">
    <property type="entry name" value="PlsC"/>
    <property type="match status" value="1"/>
</dbReference>
<dbReference type="Pfam" id="PF01553">
    <property type="entry name" value="Acyltransferase"/>
    <property type="match status" value="1"/>
</dbReference>
<dbReference type="RefSeq" id="WP_141197512.1">
    <property type="nucleotide sequence ID" value="NZ_CP041186.1"/>
</dbReference>
<gene>
    <name evidence="8" type="ORF">FIV42_09845</name>
</gene>
<evidence type="ECO:0000313" key="8">
    <source>
        <dbReference type="EMBL" id="QDG51022.1"/>
    </source>
</evidence>
<organism evidence="8 9">
    <name type="scientific">Persicimonas caeni</name>
    <dbReference type="NCBI Taxonomy" id="2292766"/>
    <lineage>
        <taxon>Bacteria</taxon>
        <taxon>Deltaproteobacteria</taxon>
        <taxon>Bradymonadales</taxon>
        <taxon>Bradymonadaceae</taxon>
        <taxon>Persicimonas</taxon>
    </lineage>
</organism>
<accession>A0A5B8Y7A7</accession>
<dbReference type="InterPro" id="IPR022284">
    <property type="entry name" value="GPAT/DHAPAT"/>
</dbReference>
<evidence type="ECO:0000259" key="7">
    <source>
        <dbReference type="SMART" id="SM00563"/>
    </source>
</evidence>
<dbReference type="UniPathway" id="UPA00557">
    <property type="reaction ID" value="UER00612"/>
</dbReference>
<accession>A0A4Y6PRR4</accession>
<evidence type="ECO:0000256" key="2">
    <source>
        <dbReference type="ARBA" id="ARBA00007937"/>
    </source>
</evidence>
<sequence>MAADGDLENFDGPAGSSDESMLPEGLPRLDEESEVEVDDAQALVERHAALAEQLRERPHKSAMLRTLGRLLRLIGSVLFAHVLFGQRNADNIRDAAKRGTPVYVMQSRSFLDYLYFNYAFLKHDLPLAQYANGVSTMWVRGPLAWLKGLFRRGPSEKPEEQVQALVKNDEAVFIFLEKPRKEPDENLEFSQKYLTRLIHAQKQVDEPIYVLPMLLIWEKRPDPKRAGFIEDIFGTAQRPGFFRKFVGFFQTFWQSFLRLGQPMVQISTTLNLHEFLREYPNAGSADASELLRGRLLDYLDQERHVILGPTGEPVDKLYKELINRPALTNAVHEIAAEEDVSEDQIRKRAKKQFEEIAATPSLLMLKLFSSVLSFVWYRIYDGFEVDIEGFEKVREAARESSIVLIPSHKSHIDYLVLSYIFYNYGMIAPLIAAGVNLSFWPLGPLFRRAGAFFIRRSFRGEKLYPVVFREYLIRQMEEGYPIEFFIEGTRSRTGKLIKPKYGMLDMIIRAFTSGRIDSVKMVPISVGYEKIIEERSYRREVLGAEKEKESLTGLLKTPKFLTSKYGRLYIEFSEPIDLGSYLDKYDIDRLRPEEDDLDDLTVRLAHRIIYDINHVATVTPSSLTATVLLNNPVRGTDRRRFLHEVGFLLYFLTHRFESTRLSRTLREGLEENKKALDRLKERQPSPALLSRPERTPDADENGAGSAKAPPTMADDGPVRIETVMGEAVSTVIEEAIGLFEDNDQVVIEKTDEDVFYSVPEESRLELAYYRNNIVHYFVPEALLATAIRRFDAPEVPLEPLMEETRFLSRLFKYEWIYEERAEFENVFLRTLAYFEHAGWVSADEISDDTLQVDIPKPFPPELGFFRRLVLSFLEAYALTAELLEEMEGVWEREDLVKKALKRARNDYLRGRILYYETLSKPTFKNAVRLFEDWGVIERQKDAKKGSAYCYRLVDDWEGDKLADLQSHLRAFVYQGD</sequence>
<dbReference type="GO" id="GO:0008374">
    <property type="term" value="F:O-acyltransferase activity"/>
    <property type="evidence" value="ECO:0007669"/>
    <property type="project" value="InterPro"/>
</dbReference>
<dbReference type="OrthoDB" id="335193at2"/>
<proteinExistence type="inferred from homology"/>
<dbReference type="CDD" id="cd07993">
    <property type="entry name" value="LPLAT_DHAPAT-like"/>
    <property type="match status" value="1"/>
</dbReference>
<dbReference type="InterPro" id="IPR002123">
    <property type="entry name" value="Plipid/glycerol_acylTrfase"/>
</dbReference>
<feature type="region of interest" description="Disordered" evidence="6">
    <location>
        <begin position="1"/>
        <end position="31"/>
    </location>
</feature>
<dbReference type="SUPFAM" id="SSF69593">
    <property type="entry name" value="Glycerol-3-phosphate (1)-acyltransferase"/>
    <property type="match status" value="1"/>
</dbReference>
<dbReference type="GO" id="GO:0016024">
    <property type="term" value="P:CDP-diacylglycerol biosynthetic process"/>
    <property type="evidence" value="ECO:0007669"/>
    <property type="project" value="UniProtKB-UniPathway"/>
</dbReference>
<reference evidence="8 9" key="1">
    <citation type="submission" date="2019-06" db="EMBL/GenBank/DDBJ databases">
        <title>Persicimonas caeni gen. nov., sp. nov., a predatory bacterium isolated from solar saltern.</title>
        <authorList>
            <person name="Wang S."/>
        </authorList>
    </citation>
    <scope>NUCLEOTIDE SEQUENCE [LARGE SCALE GENOMIC DNA]</scope>
    <source>
        <strain evidence="8 9">YN101</strain>
    </source>
</reference>
<dbReference type="EMBL" id="CP041186">
    <property type="protein sequence ID" value="QDG51022.1"/>
    <property type="molecule type" value="Genomic_DNA"/>
</dbReference>
<protein>
    <recommendedName>
        <fullName evidence="7">Phospholipid/glycerol acyltransferase domain-containing protein</fullName>
    </recommendedName>
</protein>
<dbReference type="GO" id="GO:0012505">
    <property type="term" value="C:endomembrane system"/>
    <property type="evidence" value="ECO:0007669"/>
    <property type="project" value="UniProtKB-SubCell"/>
</dbReference>
<keyword evidence="3" id="KW-0808">Transferase</keyword>
<evidence type="ECO:0000256" key="6">
    <source>
        <dbReference type="SAM" id="MobiDB-lite"/>
    </source>
</evidence>
<comment type="subcellular location">
    <subcellularLocation>
        <location evidence="1">Endomembrane system</location>
        <topology evidence="1">Peripheral membrane protein</topology>
    </subcellularLocation>
</comment>
<evidence type="ECO:0000256" key="4">
    <source>
        <dbReference type="ARBA" id="ARBA00023136"/>
    </source>
</evidence>
<keyword evidence="5" id="KW-0012">Acyltransferase</keyword>
<dbReference type="InterPro" id="IPR041728">
    <property type="entry name" value="GPAT/DHAPAT_LPLAT"/>
</dbReference>
<evidence type="ECO:0000256" key="1">
    <source>
        <dbReference type="ARBA" id="ARBA00004184"/>
    </source>
</evidence>
<comment type="similarity">
    <text evidence="2">Belongs to the GPAT/DAPAT family.</text>
</comment>
<dbReference type="Proteomes" id="UP000315995">
    <property type="component" value="Chromosome"/>
</dbReference>
<evidence type="ECO:0000313" key="9">
    <source>
        <dbReference type="Proteomes" id="UP000315995"/>
    </source>
</evidence>
<feature type="domain" description="Phospholipid/glycerol acyltransferase" evidence="7">
    <location>
        <begin position="402"/>
        <end position="529"/>
    </location>
</feature>
<feature type="region of interest" description="Disordered" evidence="6">
    <location>
        <begin position="675"/>
        <end position="716"/>
    </location>
</feature>
<name>A0A4Y6PRR4_PERCE</name>